<protein>
    <submittedName>
        <fullName evidence="1">DUF3841 domain-containing protein</fullName>
    </submittedName>
</protein>
<dbReference type="Pfam" id="PF12952">
    <property type="entry name" value="DUF3841"/>
    <property type="match status" value="1"/>
</dbReference>
<evidence type="ECO:0000313" key="2">
    <source>
        <dbReference type="Proteomes" id="UP000326779"/>
    </source>
</evidence>
<dbReference type="EMBL" id="CP045143">
    <property type="protein sequence ID" value="QFR24850.1"/>
    <property type="molecule type" value="Genomic_DNA"/>
</dbReference>
<gene>
    <name evidence="1" type="ORF">D1010_16495</name>
</gene>
<name>A0A5P8M8K4_9LACO</name>
<organism evidence="1 2">
    <name type="scientific">Schleiferilactobacillus harbinensis</name>
    <dbReference type="NCBI Taxonomy" id="304207"/>
    <lineage>
        <taxon>Bacteria</taxon>
        <taxon>Bacillati</taxon>
        <taxon>Bacillota</taxon>
        <taxon>Bacilli</taxon>
        <taxon>Lactobacillales</taxon>
        <taxon>Lactobacillaceae</taxon>
        <taxon>Schleiferilactobacillus</taxon>
    </lineage>
</organism>
<dbReference type="AlphaFoldDB" id="A0A5P8M8K4"/>
<dbReference type="KEGG" id="lhb:D1010_16495"/>
<proteinExistence type="predicted"/>
<dbReference type="InterPro" id="IPR024211">
    <property type="entry name" value="DUF3841"/>
</dbReference>
<sequence length="183" mass="22319">MGIVAAQSRRRQKILIETFQRRSFLKQRSDVLTTPRTREIWRDDDWAQFGRAYQWMRGQYGQRVQPLPPATALLWGWPSPHFEDMQYKRLNDPRTASVRIWAEVPDDLILASNFDGWHYILSELRFHRNNTDMPITQDWETLFDRQWLVAHDFYNEKYSGDQVVFPYIRREWIQKVKYFRGQY</sequence>
<accession>A0A5P8M8K4</accession>
<dbReference type="Proteomes" id="UP000326779">
    <property type="component" value="Chromosome"/>
</dbReference>
<evidence type="ECO:0000313" key="1">
    <source>
        <dbReference type="EMBL" id="QFR24850.1"/>
    </source>
</evidence>
<reference evidence="1 2" key="1">
    <citation type="submission" date="2019-10" db="EMBL/GenBank/DDBJ databases">
        <title>The completed genome of Lactobacillus harbinensis M1.</title>
        <authorList>
            <person name="Zheng Y."/>
        </authorList>
    </citation>
    <scope>NUCLEOTIDE SEQUENCE [LARGE SCALE GENOMIC DNA]</scope>
    <source>
        <strain evidence="1 2">M1</strain>
    </source>
</reference>